<evidence type="ECO:0000256" key="1">
    <source>
        <dbReference type="ARBA" id="ARBA00022737"/>
    </source>
</evidence>
<evidence type="ECO:0000313" key="5">
    <source>
        <dbReference type="EMBL" id="SHF33673.1"/>
    </source>
</evidence>
<keyword evidence="1" id="KW-0677">Repeat</keyword>
<accession>A0A1M5ATW1</accession>
<dbReference type="PANTHER" id="PTHR43308:SF5">
    <property type="entry name" value="S-LAYER PROTEIN _ PEPTIDOGLYCAN ENDO-BETA-N-ACETYLGLUCOSAMINIDASE"/>
    <property type="match status" value="1"/>
</dbReference>
<feature type="compositionally biased region" description="Low complexity" evidence="2">
    <location>
        <begin position="386"/>
        <end position="403"/>
    </location>
</feature>
<dbReference type="InterPro" id="IPR001119">
    <property type="entry name" value="SLH_dom"/>
</dbReference>
<dbReference type="PROSITE" id="PS51272">
    <property type="entry name" value="SLH"/>
    <property type="match status" value="2"/>
</dbReference>
<feature type="region of interest" description="Disordered" evidence="2">
    <location>
        <begin position="352"/>
        <end position="403"/>
    </location>
</feature>
<feature type="compositionally biased region" description="Polar residues" evidence="2">
    <location>
        <begin position="362"/>
        <end position="385"/>
    </location>
</feature>
<feature type="domain" description="SLH" evidence="4">
    <location>
        <begin position="223"/>
        <end position="286"/>
    </location>
</feature>
<dbReference type="Proteomes" id="UP000184148">
    <property type="component" value="Unassembled WGS sequence"/>
</dbReference>
<feature type="domain" description="SLH" evidence="4">
    <location>
        <begin position="81"/>
        <end position="144"/>
    </location>
</feature>
<organism evidence="5 6">
    <name type="scientific">Desulforamulus putei DSM 12395</name>
    <dbReference type="NCBI Taxonomy" id="1121429"/>
    <lineage>
        <taxon>Bacteria</taxon>
        <taxon>Bacillati</taxon>
        <taxon>Bacillota</taxon>
        <taxon>Clostridia</taxon>
        <taxon>Eubacteriales</taxon>
        <taxon>Peptococcaceae</taxon>
        <taxon>Desulforamulus</taxon>
    </lineage>
</organism>
<gene>
    <name evidence="5" type="ORF">SAMN02745133_02371</name>
</gene>
<name>A0A1M5ATW1_9FIRM</name>
<evidence type="ECO:0000256" key="3">
    <source>
        <dbReference type="SAM" id="SignalP"/>
    </source>
</evidence>
<dbReference type="EMBL" id="FQUY01000019">
    <property type="protein sequence ID" value="SHF33673.1"/>
    <property type="molecule type" value="Genomic_DNA"/>
</dbReference>
<keyword evidence="3" id="KW-0732">Signal</keyword>
<protein>
    <submittedName>
        <fullName evidence="5">S-layer homology domain-containing protein</fullName>
    </submittedName>
</protein>
<dbReference type="OrthoDB" id="1804207at2"/>
<dbReference type="Pfam" id="PF00395">
    <property type="entry name" value="SLH"/>
    <property type="match status" value="2"/>
</dbReference>
<feature type="compositionally biased region" description="Low complexity" evidence="2">
    <location>
        <begin position="352"/>
        <end position="361"/>
    </location>
</feature>
<feature type="region of interest" description="Disordered" evidence="2">
    <location>
        <begin position="27"/>
        <end position="72"/>
    </location>
</feature>
<sequence length="403" mass="42486">MNKLRTAMITLTLVGTLLVGGAVADAAPGHGKGSSDKGSKPSSSHVQKGGNHVTGQQIKENKMQAKPANKANRAVKFQAKNEVRAFTDTNKHWAQVPIQRLQLLGVVSGFPDGCFHPEEPVTQEQVIAMVMGALDTQEETTVKEIAVETGTKEQTEGQTTTGESGTRDKLSGVPDWAKGSVEKARAKGIINLNRFHSGVQASRVQAMVWVAKAMGLQPVDTSNLPFKDGLLVSPEDIGYVMALYNEGIIKGGPGGLLNPNSSITRAQIAALIDRVLTQQQQNQDANTFQAVETVDGNQVLKIGTGDNATEVELAEDAVIFINGQRAEASALVPGSPVRVVTNEEGEAVLVEQTVETTQPETGSTNTDVNPTTEESANSDTTTSNEANTDTAGNNTTTDTGSAS</sequence>
<evidence type="ECO:0000256" key="2">
    <source>
        <dbReference type="SAM" id="MobiDB-lite"/>
    </source>
</evidence>
<dbReference type="PANTHER" id="PTHR43308">
    <property type="entry name" value="OUTER MEMBRANE PROTEIN ALPHA-RELATED"/>
    <property type="match status" value="1"/>
</dbReference>
<keyword evidence="6" id="KW-1185">Reference proteome</keyword>
<proteinExistence type="predicted"/>
<evidence type="ECO:0000259" key="4">
    <source>
        <dbReference type="PROSITE" id="PS51272"/>
    </source>
</evidence>
<feature type="chain" id="PRO_5012589903" evidence="3">
    <location>
        <begin position="27"/>
        <end position="403"/>
    </location>
</feature>
<reference evidence="6" key="1">
    <citation type="submission" date="2016-11" db="EMBL/GenBank/DDBJ databases">
        <authorList>
            <person name="Varghese N."/>
            <person name="Submissions S."/>
        </authorList>
    </citation>
    <scope>NUCLEOTIDE SEQUENCE [LARGE SCALE GENOMIC DNA]</scope>
    <source>
        <strain evidence="6">DSM 12395</strain>
    </source>
</reference>
<feature type="signal peptide" evidence="3">
    <location>
        <begin position="1"/>
        <end position="26"/>
    </location>
</feature>
<dbReference type="STRING" id="1121429.SAMN02745133_02371"/>
<dbReference type="AlphaFoldDB" id="A0A1M5ATW1"/>
<evidence type="ECO:0000313" key="6">
    <source>
        <dbReference type="Proteomes" id="UP000184148"/>
    </source>
</evidence>
<dbReference type="InterPro" id="IPR051465">
    <property type="entry name" value="Cell_Envelope_Struct_Comp"/>
</dbReference>
<feature type="region of interest" description="Disordered" evidence="2">
    <location>
        <begin position="149"/>
        <end position="174"/>
    </location>
</feature>
<dbReference type="RefSeq" id="WP_073239602.1">
    <property type="nucleotide sequence ID" value="NZ_FQUY01000019.1"/>
</dbReference>